<accession>A0A843YG20</accession>
<dbReference type="RefSeq" id="WP_153215358.1">
    <property type="nucleotide sequence ID" value="NZ_WIBF01000004.1"/>
</dbReference>
<dbReference type="Proteomes" id="UP000444174">
    <property type="component" value="Unassembled WGS sequence"/>
</dbReference>
<gene>
    <name evidence="3" type="ORF">GFB49_08070</name>
</gene>
<feature type="transmembrane region" description="Helical" evidence="1">
    <location>
        <begin position="127"/>
        <end position="147"/>
    </location>
</feature>
<feature type="transmembrane region" description="Helical" evidence="1">
    <location>
        <begin position="305"/>
        <end position="324"/>
    </location>
</feature>
<dbReference type="AlphaFoldDB" id="A0A843YG20"/>
<dbReference type="InterPro" id="IPR050879">
    <property type="entry name" value="Acyltransferase_3"/>
</dbReference>
<feature type="transmembrane region" description="Helical" evidence="1">
    <location>
        <begin position="159"/>
        <end position="177"/>
    </location>
</feature>
<feature type="domain" description="Acyltransferase 3" evidence="2">
    <location>
        <begin position="5"/>
        <end position="316"/>
    </location>
</feature>
<keyword evidence="1" id="KW-0812">Transmembrane</keyword>
<dbReference type="PANTHER" id="PTHR23028:SF131">
    <property type="entry name" value="BLR2367 PROTEIN"/>
    <property type="match status" value="1"/>
</dbReference>
<keyword evidence="3" id="KW-0808">Transferase</keyword>
<feature type="transmembrane region" description="Helical" evidence="1">
    <location>
        <begin position="274"/>
        <end position="293"/>
    </location>
</feature>
<feature type="transmembrane region" description="Helical" evidence="1">
    <location>
        <begin position="211"/>
        <end position="229"/>
    </location>
</feature>
<dbReference type="Pfam" id="PF01757">
    <property type="entry name" value="Acyl_transf_3"/>
    <property type="match status" value="1"/>
</dbReference>
<feature type="transmembrane region" description="Helical" evidence="1">
    <location>
        <begin position="241"/>
        <end position="262"/>
    </location>
</feature>
<feature type="transmembrane region" description="Helical" evidence="1">
    <location>
        <begin position="42"/>
        <end position="61"/>
    </location>
</feature>
<reference evidence="3 4" key="1">
    <citation type="submission" date="2019-10" db="EMBL/GenBank/DDBJ databases">
        <title>Epibacterium sp. nov., isolated from seawater.</title>
        <authorList>
            <person name="Zhang X."/>
            <person name="Li N."/>
        </authorList>
    </citation>
    <scope>NUCLEOTIDE SEQUENCE [LARGE SCALE GENOMIC DNA]</scope>
    <source>
        <strain evidence="3 4">SM1979</strain>
    </source>
</reference>
<dbReference type="GO" id="GO:0000271">
    <property type="term" value="P:polysaccharide biosynthetic process"/>
    <property type="evidence" value="ECO:0007669"/>
    <property type="project" value="TreeGrafter"/>
</dbReference>
<dbReference type="EMBL" id="WIBF01000004">
    <property type="protein sequence ID" value="MQQ08404.1"/>
    <property type="molecule type" value="Genomic_DNA"/>
</dbReference>
<dbReference type="GO" id="GO:0016747">
    <property type="term" value="F:acyltransferase activity, transferring groups other than amino-acyl groups"/>
    <property type="evidence" value="ECO:0007669"/>
    <property type="project" value="InterPro"/>
</dbReference>
<dbReference type="InterPro" id="IPR002656">
    <property type="entry name" value="Acyl_transf_3_dom"/>
</dbReference>
<feature type="transmembrane region" description="Helical" evidence="1">
    <location>
        <begin position="82"/>
        <end position="104"/>
    </location>
</feature>
<dbReference type="GO" id="GO:0016020">
    <property type="term" value="C:membrane"/>
    <property type="evidence" value="ECO:0007669"/>
    <property type="project" value="TreeGrafter"/>
</dbReference>
<name>A0A843YG20_9RHOB</name>
<feature type="transmembrane region" description="Helical" evidence="1">
    <location>
        <begin position="183"/>
        <end position="204"/>
    </location>
</feature>
<keyword evidence="1" id="KW-1133">Transmembrane helix</keyword>
<dbReference type="PANTHER" id="PTHR23028">
    <property type="entry name" value="ACETYLTRANSFERASE"/>
    <property type="match status" value="1"/>
</dbReference>
<proteinExistence type="predicted"/>
<keyword evidence="4" id="KW-1185">Reference proteome</keyword>
<sequence>MQRLYSIQYLRALAALSVVALHASNRVTDLLPAGVVDALHLGHAGVDLFFVISGFIMWYIGRETSQSPIQFFARRFLRVAPLYWMASLSWAAFAIAAGFTWMTLDPVKVAQSLLFIPHFSATFPDHVWPVLVPGWTLNYEMFFYLLFALSLGLPKGVRLPGMCLALLILVAAGLVLAPEGAVAKTYTSPLLLEFCSGCLVAELWRRRPGGLLRNAAILVAGILGFILLGPHVDEAEPLSRVLGFGLPAALVLMGTIGLSPVIPHWPLLERLGDASFAIYLFHILVLSAVTQVWVKLPAIHSPLTAAVFIVAFLCVISAVGLWLFRYVEQPLHRSLMAAISPVSKGGAYAKR</sequence>
<evidence type="ECO:0000313" key="3">
    <source>
        <dbReference type="EMBL" id="MQQ08404.1"/>
    </source>
</evidence>
<organism evidence="3 4">
    <name type="scientific">Tritonibacter litoralis</name>
    <dbReference type="NCBI Taxonomy" id="2662264"/>
    <lineage>
        <taxon>Bacteria</taxon>
        <taxon>Pseudomonadati</taxon>
        <taxon>Pseudomonadota</taxon>
        <taxon>Alphaproteobacteria</taxon>
        <taxon>Rhodobacterales</taxon>
        <taxon>Paracoccaceae</taxon>
        <taxon>Tritonibacter</taxon>
    </lineage>
</organism>
<evidence type="ECO:0000313" key="4">
    <source>
        <dbReference type="Proteomes" id="UP000444174"/>
    </source>
</evidence>
<evidence type="ECO:0000256" key="1">
    <source>
        <dbReference type="SAM" id="Phobius"/>
    </source>
</evidence>
<protein>
    <submittedName>
        <fullName evidence="3">Acyltransferase family protein</fullName>
    </submittedName>
</protein>
<comment type="caution">
    <text evidence="3">The sequence shown here is derived from an EMBL/GenBank/DDBJ whole genome shotgun (WGS) entry which is preliminary data.</text>
</comment>
<evidence type="ECO:0000259" key="2">
    <source>
        <dbReference type="Pfam" id="PF01757"/>
    </source>
</evidence>
<keyword evidence="3" id="KW-0012">Acyltransferase</keyword>
<keyword evidence="1" id="KW-0472">Membrane</keyword>